<proteinExistence type="predicted"/>
<gene>
    <name evidence="2" type="ORF">pKPC2_EC14653_00076</name>
</gene>
<name>A0A0K0NQ50_ENTCL</name>
<evidence type="ECO:0000256" key="1">
    <source>
        <dbReference type="SAM" id="Phobius"/>
    </source>
</evidence>
<sequence>MNAFYYGINLGWIAGIFLALFIVGGILAASMCAIPQKYQSRFNAGNTFIWSSLAAVVGLAGILPILIMTVSMDDLEAGKHWHTECKLMEVNIRDSAFSEPVNKLDCAGVIINVPSEKYYRYISEWQLYKAKNK</sequence>
<reference evidence="2" key="1">
    <citation type="journal article" date="2015" name="Antimicrob. Agents Chemother.">
        <title>Characterization of an Enterobacter cloacae Strain Producing both KPC and NDM Carbapenemases by Whole-Genome Sequencing.</title>
        <authorList>
            <person name="Wu W."/>
            <person name="Feng Y."/>
            <person name="Carattoli A."/>
            <person name="Zong Z."/>
        </authorList>
    </citation>
    <scope>NUCLEOTIDE SEQUENCE</scope>
    <source>
        <strain evidence="2">WCHECl-14653</strain>
        <plasmid evidence="2">pKPC2-EC14653</plasmid>
    </source>
</reference>
<keyword evidence="1" id="KW-1133">Transmembrane helix</keyword>
<organism evidence="2">
    <name type="scientific">Enterobacter cloacae</name>
    <dbReference type="NCBI Taxonomy" id="550"/>
    <lineage>
        <taxon>Bacteria</taxon>
        <taxon>Pseudomonadati</taxon>
        <taxon>Pseudomonadota</taxon>
        <taxon>Gammaproteobacteria</taxon>
        <taxon>Enterobacterales</taxon>
        <taxon>Enterobacteriaceae</taxon>
        <taxon>Enterobacter</taxon>
        <taxon>Enterobacter cloacae complex</taxon>
    </lineage>
</organism>
<feature type="transmembrane region" description="Helical" evidence="1">
    <location>
        <begin position="12"/>
        <end position="35"/>
    </location>
</feature>
<evidence type="ECO:0000313" key="2">
    <source>
        <dbReference type="EMBL" id="AKN19679.1"/>
    </source>
</evidence>
<keyword evidence="2" id="KW-0614">Plasmid</keyword>
<protein>
    <submittedName>
        <fullName evidence="2">Uncharacterized protein</fullName>
    </submittedName>
</protein>
<geneLocation type="plasmid" evidence="2">
    <name>pKPC2-EC14653</name>
</geneLocation>
<dbReference type="EMBL" id="KP868646">
    <property type="protein sequence ID" value="AKN19679.1"/>
    <property type="molecule type" value="Genomic_DNA"/>
</dbReference>
<dbReference type="AlphaFoldDB" id="A0A0K0NQ50"/>
<dbReference type="RefSeq" id="WP_075606924.1">
    <property type="nucleotide sequence ID" value="NZ_KP868646.1"/>
</dbReference>
<keyword evidence="1" id="KW-0472">Membrane</keyword>
<feature type="transmembrane region" description="Helical" evidence="1">
    <location>
        <begin position="47"/>
        <end position="67"/>
    </location>
</feature>
<accession>A0A0K0NQ50</accession>
<keyword evidence="1" id="KW-0812">Transmembrane</keyword>